<evidence type="ECO:0000256" key="4">
    <source>
        <dbReference type="ARBA" id="ARBA00022989"/>
    </source>
</evidence>
<evidence type="ECO:0000256" key="6">
    <source>
        <dbReference type="SAM" id="Phobius"/>
    </source>
</evidence>
<name>A0A401FZ60_9BACT</name>
<dbReference type="PROSITE" id="PS50850">
    <property type="entry name" value="MFS"/>
    <property type="match status" value="1"/>
</dbReference>
<feature type="transmembrane region" description="Helical" evidence="6">
    <location>
        <begin position="208"/>
        <end position="234"/>
    </location>
</feature>
<feature type="transmembrane region" description="Helical" evidence="6">
    <location>
        <begin position="341"/>
        <end position="363"/>
    </location>
</feature>
<feature type="domain" description="Major facilitator superfamily (MFS) profile" evidence="7">
    <location>
        <begin position="1"/>
        <end position="403"/>
    </location>
</feature>
<feature type="transmembrane region" description="Helical" evidence="6">
    <location>
        <begin position="246"/>
        <end position="266"/>
    </location>
</feature>
<evidence type="ECO:0000256" key="2">
    <source>
        <dbReference type="ARBA" id="ARBA00022475"/>
    </source>
</evidence>
<dbReference type="InterPro" id="IPR011701">
    <property type="entry name" value="MFS"/>
</dbReference>
<keyword evidence="2" id="KW-1003">Cell membrane</keyword>
<dbReference type="Pfam" id="PF07690">
    <property type="entry name" value="MFS_1"/>
    <property type="match status" value="1"/>
</dbReference>
<feature type="transmembrane region" description="Helical" evidence="6">
    <location>
        <begin position="88"/>
        <end position="116"/>
    </location>
</feature>
<dbReference type="InterPro" id="IPR036259">
    <property type="entry name" value="MFS_trans_sf"/>
</dbReference>
<reference evidence="9" key="2">
    <citation type="submission" date="2019-01" db="EMBL/GenBank/DDBJ databases">
        <title>Genome sequence of Desulfonema ishimotonii strain Tokyo 01.</title>
        <authorList>
            <person name="Fukui M."/>
        </authorList>
    </citation>
    <scope>NUCLEOTIDE SEQUENCE [LARGE SCALE GENOMIC DNA]</scope>
    <source>
        <strain evidence="9">Tokyo 01</strain>
    </source>
</reference>
<feature type="transmembrane region" description="Helical" evidence="6">
    <location>
        <begin position="278"/>
        <end position="301"/>
    </location>
</feature>
<dbReference type="GO" id="GO:0005886">
    <property type="term" value="C:plasma membrane"/>
    <property type="evidence" value="ECO:0007669"/>
    <property type="project" value="UniProtKB-SubCell"/>
</dbReference>
<protein>
    <recommendedName>
        <fullName evidence="7">Major facilitator superfamily (MFS) profile domain-containing protein</fullName>
    </recommendedName>
</protein>
<feature type="transmembrane region" description="Helical" evidence="6">
    <location>
        <begin position="58"/>
        <end position="76"/>
    </location>
</feature>
<keyword evidence="3 6" id="KW-0812">Transmembrane</keyword>
<keyword evidence="5 6" id="KW-0472">Membrane</keyword>
<sequence length="411" mass="44466">MFRRGLFYSYLAIYLRYFLALSVTQTTLFATLPMLLNVIFQTFVWGPVSDRFQLRRTLIIRGELLAGIGTVLLWYAHTLTENQTMAGYILIAGLSVIEIFWSMSNVGWSALISDIYPGKERNAVQGRLTSIGGVGRIAGIWIGGLLYDGLGLAYEGWGFHRGALFFIASGAMFVSVLPMLLVPEGGILREKGGAQADAPDIPAGSHRIFMIFLAAMVFINFGRNAVAVILTPYLVLDSGFGVSSRVVSYIVNMQSVGIIITGLAMGWSSRRLGDGKTLCIGTVLAAASLLIFALCGTLPLIYVSSFLRGTSEVIIFSSAYAFASVLIPAEQRGRQFSYFNATFFLSWGTAGTFIAGPIIDYAIACGAGEMTAYRLAFFSAFILTLIGLGILAVLLFCLLPKQHPRPAAAPL</sequence>
<dbReference type="PANTHER" id="PTHR23513:SF6">
    <property type="entry name" value="MAJOR FACILITATOR SUPERFAMILY ASSOCIATED DOMAIN-CONTAINING PROTEIN"/>
    <property type="match status" value="1"/>
</dbReference>
<organism evidence="8 9">
    <name type="scientific">Desulfonema ishimotonii</name>
    <dbReference type="NCBI Taxonomy" id="45657"/>
    <lineage>
        <taxon>Bacteria</taxon>
        <taxon>Pseudomonadati</taxon>
        <taxon>Thermodesulfobacteriota</taxon>
        <taxon>Desulfobacteria</taxon>
        <taxon>Desulfobacterales</taxon>
        <taxon>Desulfococcaceae</taxon>
        <taxon>Desulfonema</taxon>
    </lineage>
</organism>
<accession>A0A401FZ60</accession>
<gene>
    <name evidence="8" type="ORF">DENIS_3209</name>
</gene>
<comment type="subcellular location">
    <subcellularLocation>
        <location evidence="1">Cell membrane</location>
        <topology evidence="1">Multi-pass membrane protein</topology>
    </subcellularLocation>
</comment>
<dbReference type="InterPro" id="IPR020846">
    <property type="entry name" value="MFS_dom"/>
</dbReference>
<dbReference type="OrthoDB" id="9814303at2"/>
<evidence type="ECO:0000313" key="9">
    <source>
        <dbReference type="Proteomes" id="UP000288096"/>
    </source>
</evidence>
<dbReference type="AlphaFoldDB" id="A0A401FZ60"/>
<evidence type="ECO:0000256" key="5">
    <source>
        <dbReference type="ARBA" id="ARBA00023136"/>
    </source>
</evidence>
<proteinExistence type="predicted"/>
<keyword evidence="4 6" id="KW-1133">Transmembrane helix</keyword>
<feature type="transmembrane region" description="Helical" evidence="6">
    <location>
        <begin position="159"/>
        <end position="182"/>
    </location>
</feature>
<evidence type="ECO:0000313" key="8">
    <source>
        <dbReference type="EMBL" id="GBC62240.1"/>
    </source>
</evidence>
<reference evidence="9" key="1">
    <citation type="submission" date="2017-11" db="EMBL/GenBank/DDBJ databases">
        <authorList>
            <person name="Watanabe M."/>
            <person name="Kojima H."/>
        </authorList>
    </citation>
    <scope>NUCLEOTIDE SEQUENCE [LARGE SCALE GENOMIC DNA]</scope>
    <source>
        <strain evidence="9">Tokyo 01</strain>
    </source>
</reference>
<dbReference type="GO" id="GO:0022857">
    <property type="term" value="F:transmembrane transporter activity"/>
    <property type="evidence" value="ECO:0007669"/>
    <property type="project" value="InterPro"/>
</dbReference>
<feature type="transmembrane region" description="Helical" evidence="6">
    <location>
        <begin position="313"/>
        <end position="329"/>
    </location>
</feature>
<dbReference type="RefSeq" id="WP_124329433.1">
    <property type="nucleotide sequence ID" value="NZ_BEXT01000001.1"/>
</dbReference>
<dbReference type="PANTHER" id="PTHR23513">
    <property type="entry name" value="INTEGRAL MEMBRANE EFFLUX PROTEIN-RELATED"/>
    <property type="match status" value="1"/>
</dbReference>
<dbReference type="SUPFAM" id="SSF103473">
    <property type="entry name" value="MFS general substrate transporter"/>
    <property type="match status" value="1"/>
</dbReference>
<feature type="transmembrane region" description="Helical" evidence="6">
    <location>
        <begin position="128"/>
        <end position="147"/>
    </location>
</feature>
<dbReference type="Proteomes" id="UP000288096">
    <property type="component" value="Unassembled WGS sequence"/>
</dbReference>
<evidence type="ECO:0000259" key="7">
    <source>
        <dbReference type="PROSITE" id="PS50850"/>
    </source>
</evidence>
<feature type="transmembrane region" description="Helical" evidence="6">
    <location>
        <begin position="29"/>
        <end position="46"/>
    </location>
</feature>
<comment type="caution">
    <text evidence="8">The sequence shown here is derived from an EMBL/GenBank/DDBJ whole genome shotgun (WGS) entry which is preliminary data.</text>
</comment>
<feature type="transmembrane region" description="Helical" evidence="6">
    <location>
        <begin position="375"/>
        <end position="399"/>
    </location>
</feature>
<dbReference type="EMBL" id="BEXT01000001">
    <property type="protein sequence ID" value="GBC62240.1"/>
    <property type="molecule type" value="Genomic_DNA"/>
</dbReference>
<dbReference type="Gene3D" id="1.20.1250.20">
    <property type="entry name" value="MFS general substrate transporter like domains"/>
    <property type="match status" value="2"/>
</dbReference>
<evidence type="ECO:0000256" key="3">
    <source>
        <dbReference type="ARBA" id="ARBA00022692"/>
    </source>
</evidence>
<keyword evidence="9" id="KW-1185">Reference proteome</keyword>
<evidence type="ECO:0000256" key="1">
    <source>
        <dbReference type="ARBA" id="ARBA00004651"/>
    </source>
</evidence>